<protein>
    <submittedName>
        <fullName evidence="1">Uncharacterized protein</fullName>
    </submittedName>
</protein>
<evidence type="ECO:0000313" key="1">
    <source>
        <dbReference type="EMBL" id="QKJ27138.1"/>
    </source>
</evidence>
<dbReference type="KEGG" id="acib:ACBT_1229"/>
<sequence>MKKALLFLISISFANGEVIYKEKEYKFNQSIENELRKFNEKETSKRNDIKFNGTIINIKDYRDYYQYTLKDHEKGLIYLRLDTKMYKEKNIISGYCNDKSYSEYIECSVYNYKIIK</sequence>
<reference evidence="1 2" key="1">
    <citation type="submission" date="2020-05" db="EMBL/GenBank/DDBJ databases">
        <title>Complete genome sequencing of Campylobacter and Arcobacter type strains.</title>
        <authorList>
            <person name="Miller W.G."/>
            <person name="Yee E."/>
        </authorList>
    </citation>
    <scope>NUCLEOTIDE SEQUENCE [LARGE SCALE GENOMIC DNA]</scope>
    <source>
        <strain evidence="1 2">LMG 21996</strain>
    </source>
</reference>
<dbReference type="EMBL" id="CP054051">
    <property type="protein sequence ID" value="QKJ27138.1"/>
    <property type="molecule type" value="Genomic_DNA"/>
</dbReference>
<accession>A0A7L5JQ75</accession>
<dbReference type="AlphaFoldDB" id="A0A7L5JQ75"/>
<dbReference type="RefSeq" id="WP_024774928.1">
    <property type="nucleotide sequence ID" value="NZ_CP054051.1"/>
</dbReference>
<proteinExistence type="predicted"/>
<dbReference type="Proteomes" id="UP000509513">
    <property type="component" value="Chromosome"/>
</dbReference>
<gene>
    <name evidence="1" type="ORF">ACBT_1229</name>
</gene>
<name>A0A7L5JQ75_9BACT</name>
<evidence type="ECO:0000313" key="2">
    <source>
        <dbReference type="Proteomes" id="UP000509513"/>
    </source>
</evidence>
<organism evidence="1 2">
    <name type="scientific">Aliarcobacter cibarius</name>
    <dbReference type="NCBI Taxonomy" id="255507"/>
    <lineage>
        <taxon>Bacteria</taxon>
        <taxon>Pseudomonadati</taxon>
        <taxon>Campylobacterota</taxon>
        <taxon>Epsilonproteobacteria</taxon>
        <taxon>Campylobacterales</taxon>
        <taxon>Arcobacteraceae</taxon>
        <taxon>Aliarcobacter</taxon>
    </lineage>
</organism>